<dbReference type="GO" id="GO:0005886">
    <property type="term" value="C:plasma membrane"/>
    <property type="evidence" value="ECO:0000318"/>
    <property type="project" value="GO_Central"/>
</dbReference>
<evidence type="ECO:0000256" key="4">
    <source>
        <dbReference type="ARBA" id="ARBA00022475"/>
    </source>
</evidence>
<dbReference type="Ensembl" id="ENSORLT00000001530.2">
    <property type="protein sequence ID" value="ENSORLP00000001529.2"/>
    <property type="gene ID" value="ENSORLG00000001244.2"/>
</dbReference>
<keyword evidence="4" id="KW-1003">Cell membrane</keyword>
<dbReference type="GO" id="GO:0015701">
    <property type="term" value="P:bicarbonate transport"/>
    <property type="evidence" value="ECO:0000318"/>
    <property type="project" value="GO_Central"/>
</dbReference>
<feature type="transmembrane region" description="Helical" evidence="9">
    <location>
        <begin position="359"/>
        <end position="381"/>
    </location>
</feature>
<dbReference type="HOGENOM" id="CLU_002289_5_0_1"/>
<dbReference type="FunFam" id="1.10.287.570:FF:000001">
    <property type="entry name" value="Anion exchange protein"/>
    <property type="match status" value="1"/>
</dbReference>
<keyword evidence="8 9" id="KW-0472">Membrane</keyword>
<protein>
    <recommendedName>
        <fullName evidence="9">Anion exchange protein</fullName>
    </recommendedName>
</protein>
<evidence type="ECO:0000256" key="7">
    <source>
        <dbReference type="ARBA" id="ARBA00023065"/>
    </source>
</evidence>
<dbReference type="PRINTS" id="PR01231">
    <property type="entry name" value="HCO3TRNSPORT"/>
</dbReference>
<dbReference type="InterPro" id="IPR016152">
    <property type="entry name" value="PTrfase/Anion_transptr"/>
</dbReference>
<feature type="transmembrane region" description="Helical" evidence="9">
    <location>
        <begin position="908"/>
        <end position="928"/>
    </location>
</feature>
<dbReference type="GO" id="GO:0008509">
    <property type="term" value="F:monoatomic anion transmembrane transporter activity"/>
    <property type="evidence" value="ECO:0007669"/>
    <property type="project" value="InterPro"/>
</dbReference>
<feature type="transmembrane region" description="Helical" evidence="9">
    <location>
        <begin position="634"/>
        <end position="653"/>
    </location>
</feature>
<dbReference type="GO" id="GO:0055085">
    <property type="term" value="P:transmembrane transport"/>
    <property type="evidence" value="ECO:0000318"/>
    <property type="project" value="GO_Central"/>
</dbReference>
<keyword evidence="7 9" id="KW-0406">Ion transport</keyword>
<dbReference type="GO" id="GO:0005452">
    <property type="term" value="F:solute:inorganic anion antiporter activity"/>
    <property type="evidence" value="ECO:0007669"/>
    <property type="project" value="InterPro"/>
</dbReference>
<dbReference type="eggNOG" id="KOG1172">
    <property type="taxonomic scope" value="Eukaryota"/>
</dbReference>
<feature type="transmembrane region" description="Helical" evidence="9">
    <location>
        <begin position="548"/>
        <end position="566"/>
    </location>
</feature>
<feature type="signal peptide" evidence="11">
    <location>
        <begin position="1"/>
        <end position="24"/>
    </location>
</feature>
<keyword evidence="6 9" id="KW-1133">Transmembrane helix</keyword>
<reference evidence="14" key="2">
    <citation type="submission" date="2025-08" db="UniProtKB">
        <authorList>
            <consortium name="Ensembl"/>
        </authorList>
    </citation>
    <scope>IDENTIFICATION</scope>
    <source>
        <strain evidence="14">Hd-rR</strain>
    </source>
</reference>
<dbReference type="GO" id="GO:0051453">
    <property type="term" value="P:regulation of intracellular pH"/>
    <property type="evidence" value="ECO:0000318"/>
    <property type="project" value="GO_Central"/>
</dbReference>
<dbReference type="Proteomes" id="UP000001038">
    <property type="component" value="Chromosome 12"/>
</dbReference>
<evidence type="ECO:0000256" key="11">
    <source>
        <dbReference type="SAM" id="SignalP"/>
    </source>
</evidence>
<dbReference type="STRING" id="8090.ENSORLP00000001529"/>
<organism evidence="14 15">
    <name type="scientific">Oryzias latipes</name>
    <name type="common">Japanese rice fish</name>
    <name type="synonym">Japanese killifish</name>
    <dbReference type="NCBI Taxonomy" id="8090"/>
    <lineage>
        <taxon>Eukaryota</taxon>
        <taxon>Metazoa</taxon>
        <taxon>Chordata</taxon>
        <taxon>Craniata</taxon>
        <taxon>Vertebrata</taxon>
        <taxon>Euteleostomi</taxon>
        <taxon>Actinopterygii</taxon>
        <taxon>Neopterygii</taxon>
        <taxon>Teleostei</taxon>
        <taxon>Neoteleostei</taxon>
        <taxon>Acanthomorphata</taxon>
        <taxon>Ovalentaria</taxon>
        <taxon>Atherinomorphae</taxon>
        <taxon>Beloniformes</taxon>
        <taxon>Adrianichthyidae</taxon>
        <taxon>Oryziinae</taxon>
        <taxon>Oryzias</taxon>
    </lineage>
</organism>
<keyword evidence="5 9" id="KW-0812">Transmembrane</keyword>
<keyword evidence="3 9" id="KW-0813">Transport</keyword>
<accession>H2L6S2</accession>
<evidence type="ECO:0000256" key="2">
    <source>
        <dbReference type="ARBA" id="ARBA00010993"/>
    </source>
</evidence>
<feature type="transmembrane region" description="Helical" evidence="9">
    <location>
        <begin position="393"/>
        <end position="424"/>
    </location>
</feature>
<dbReference type="Pfam" id="PF07565">
    <property type="entry name" value="Band_3_cyto"/>
    <property type="match status" value="2"/>
</dbReference>
<dbReference type="GO" id="GO:0008510">
    <property type="term" value="F:sodium:bicarbonate symporter activity"/>
    <property type="evidence" value="ECO:0000318"/>
    <property type="project" value="GO_Central"/>
</dbReference>
<dbReference type="FunFam" id="3.40.930.10:FF:000024">
    <property type="entry name" value="Anion exchange protein"/>
    <property type="match status" value="1"/>
</dbReference>
<feature type="domain" description="Band 3 cytoplasmic" evidence="13">
    <location>
        <begin position="167"/>
        <end position="279"/>
    </location>
</feature>
<feature type="transmembrane region" description="Helical" evidence="9">
    <location>
        <begin position="477"/>
        <end position="499"/>
    </location>
</feature>
<name>H2L6S2_ORYLA</name>
<evidence type="ECO:0000313" key="15">
    <source>
        <dbReference type="Proteomes" id="UP000001038"/>
    </source>
</evidence>
<dbReference type="Gene3D" id="3.40.930.10">
    <property type="entry name" value="Mannitol-specific EII, Chain A"/>
    <property type="match status" value="2"/>
</dbReference>
<evidence type="ECO:0000256" key="6">
    <source>
        <dbReference type="ARBA" id="ARBA00022989"/>
    </source>
</evidence>
<keyword evidence="15" id="KW-1185">Reference proteome</keyword>
<dbReference type="InParanoid" id="H2L6S2"/>
<dbReference type="InterPro" id="IPR003020">
    <property type="entry name" value="HCO3_transpt_euk"/>
</dbReference>
<evidence type="ECO:0000256" key="3">
    <source>
        <dbReference type="ARBA" id="ARBA00022448"/>
    </source>
</evidence>
<feature type="transmembrane region" description="Helical" evidence="9">
    <location>
        <begin position="586"/>
        <end position="604"/>
    </location>
</feature>
<dbReference type="Gene3D" id="1.10.287.570">
    <property type="entry name" value="Helical hairpin bin"/>
    <property type="match status" value="1"/>
</dbReference>
<dbReference type="AlphaFoldDB" id="H2L6S2"/>
<feature type="transmembrane region" description="Helical" evidence="9">
    <location>
        <begin position="810"/>
        <end position="841"/>
    </location>
</feature>
<gene>
    <name evidence="14" type="primary">SLC4A5</name>
</gene>
<dbReference type="PANTHER" id="PTHR11453:SF20">
    <property type="entry name" value="ELECTROGENIC SODIUM BICARBONATE COTRANSPORTER 4"/>
    <property type="match status" value="1"/>
</dbReference>
<dbReference type="GeneTree" id="ENSGT00940000157488"/>
<reference evidence="14" key="3">
    <citation type="submission" date="2025-09" db="UniProtKB">
        <authorList>
            <consortium name="Ensembl"/>
        </authorList>
    </citation>
    <scope>IDENTIFICATION</scope>
    <source>
        <strain evidence="14">Hd-rR</strain>
    </source>
</reference>
<feature type="transmembrane region" description="Helical" evidence="9">
    <location>
        <begin position="674"/>
        <end position="697"/>
    </location>
</feature>
<feature type="chain" id="PRO_5017239883" description="Anion exchange protein" evidence="11">
    <location>
        <begin position="25"/>
        <end position="930"/>
    </location>
</feature>
<dbReference type="Bgee" id="ENSORLG00000001244">
    <property type="expression patterns" value="Expressed in sexually immature organism and 2 other cell types or tissues"/>
</dbReference>
<evidence type="ECO:0000259" key="12">
    <source>
        <dbReference type="Pfam" id="PF00955"/>
    </source>
</evidence>
<dbReference type="InterPro" id="IPR013769">
    <property type="entry name" value="Band3_cytoplasmic_dom"/>
</dbReference>
<reference evidence="14 15" key="1">
    <citation type="journal article" date="2007" name="Nature">
        <title>The medaka draft genome and insights into vertebrate genome evolution.</title>
        <authorList>
            <person name="Kasahara M."/>
            <person name="Naruse K."/>
            <person name="Sasaki S."/>
            <person name="Nakatani Y."/>
            <person name="Qu W."/>
            <person name="Ahsan B."/>
            <person name="Yamada T."/>
            <person name="Nagayasu Y."/>
            <person name="Doi K."/>
            <person name="Kasai Y."/>
            <person name="Jindo T."/>
            <person name="Kobayashi D."/>
            <person name="Shimada A."/>
            <person name="Toyoda A."/>
            <person name="Kuroki Y."/>
            <person name="Fujiyama A."/>
            <person name="Sasaki T."/>
            <person name="Shimizu A."/>
            <person name="Asakawa S."/>
            <person name="Shimizu N."/>
            <person name="Hashimoto S."/>
            <person name="Yang J."/>
            <person name="Lee Y."/>
            <person name="Matsushima K."/>
            <person name="Sugano S."/>
            <person name="Sakaizumi M."/>
            <person name="Narita T."/>
            <person name="Ohishi K."/>
            <person name="Haga S."/>
            <person name="Ohta F."/>
            <person name="Nomoto H."/>
            <person name="Nogata K."/>
            <person name="Morishita T."/>
            <person name="Endo T."/>
            <person name="Shin-I T."/>
            <person name="Takeda H."/>
            <person name="Morishita S."/>
            <person name="Kohara Y."/>
        </authorList>
    </citation>
    <scope>NUCLEOTIDE SEQUENCE [LARGE SCALE GENOMIC DNA]</scope>
    <source>
        <strain evidence="14 15">Hd-rR</strain>
    </source>
</reference>
<dbReference type="SUPFAM" id="SSF55804">
    <property type="entry name" value="Phoshotransferase/anion transport protein"/>
    <property type="match status" value="1"/>
</dbReference>
<feature type="domain" description="Band 3 cytoplasmic" evidence="13">
    <location>
        <begin position="67"/>
        <end position="149"/>
    </location>
</feature>
<feature type="transmembrane region" description="Helical" evidence="9">
    <location>
        <begin position="444"/>
        <end position="465"/>
    </location>
</feature>
<dbReference type="InterPro" id="IPR011531">
    <property type="entry name" value="HCO3_transpt-like_TM_dom"/>
</dbReference>
<evidence type="ECO:0000256" key="1">
    <source>
        <dbReference type="ARBA" id="ARBA00004651"/>
    </source>
</evidence>
<evidence type="ECO:0000256" key="9">
    <source>
        <dbReference type="RuleBase" id="RU362035"/>
    </source>
</evidence>
<feature type="transmembrane region" description="Helical" evidence="9">
    <location>
        <begin position="733"/>
        <end position="752"/>
    </location>
</feature>
<sequence length="930" mass="105212">MNLVWTFVVAVWSVRTFWYRDASAASPSVCLLSHMFCQLNRSLVLVSPAAERLRNILGEDDGAPTPTIFTEMDTLQRDGDELEWKESARWVKFEEKVEEGGERWSKPHVSTLTLHSLFELRTCLQTGSIMLDLEGYSLPQIVGESHQAKAPYDQIQARRGFRVIECHQKPPKIPRDAEASNVLIGEVDFLDKPFVAFVRLAQATTLGGLTEVPVPTRFLFILLGPQGKTKSYNEIGRAIATLMVDDVRRQATQEREDLIAGVDEFLDEVIVLPPGEWDPKIRIEPPKKVPSAEMRHLGQMNGSAGGAAPGEDEELPAPHELGEELKFTGRFCGGLWLDIKRKIPFYCSDIYDGFHIQSISAVLFIYLGCITNAITFGGLLGDATDSYQGVMESFLGTALAGTVFCLFGGQPLIILSSTGPILIFEKLLFDFSKNYGVDYMELRLWIGLHSCLQCFFLVLSDASYIIKYMTRFTEEGFSSLISFIFISDAIKKMVSNFYLPQYVSMKMFSESMSCLWSTDLDWSQLSKKECIKYGGALVGSSCKYVPDLALMSFILFFGTYSMTVSLKKFKFSRYFPTKMRKLISDFAIFMSIMSFVGLDMLMGLDTPKLIVPTEFKPTRSDRGWLVTPFGKNPWWWYLASSVPALLVTILIFMDQKISKCFLHKMNQRDKGCGYHLDLFWVGVLMAVCSFMGLPWYVAATVISIAHIDSLKMESETSAPGEQPQFLGVREQRLTGTLVFVLTGLSVFLAPVLKYIPMPVLYGVFLYMGVASLSGIQFWERIKLYMMPPKHQPDFSFLRHVPLRRVHLFTLVQIVCLAVLWILKSTFLAIIFPVMILGLMVVRKLLDLMFSQHDLAWLDDILPDKDKKKKEDEKKKKKEKKAVEPESDEEVRESCGVHGECSLSAIRSFFCLFWYNGVLVVAVALQFVFSD</sequence>
<evidence type="ECO:0000259" key="13">
    <source>
        <dbReference type="Pfam" id="PF07565"/>
    </source>
</evidence>
<feature type="transmembrane region" description="Helical" evidence="9">
    <location>
        <begin position="759"/>
        <end position="778"/>
    </location>
</feature>
<evidence type="ECO:0000256" key="5">
    <source>
        <dbReference type="ARBA" id="ARBA00022692"/>
    </source>
</evidence>
<evidence type="ECO:0000256" key="10">
    <source>
        <dbReference type="SAM" id="MobiDB-lite"/>
    </source>
</evidence>
<dbReference type="NCBIfam" id="TIGR00834">
    <property type="entry name" value="ae"/>
    <property type="match status" value="1"/>
</dbReference>
<feature type="region of interest" description="Disordered" evidence="10">
    <location>
        <begin position="867"/>
        <end position="888"/>
    </location>
</feature>
<comment type="similarity">
    <text evidence="2 9">Belongs to the anion exchanger (TC 2.A.31) family.</text>
</comment>
<comment type="subcellular location">
    <subcellularLocation>
        <location evidence="1">Cell membrane</location>
        <topology evidence="1">Multi-pass membrane protein</topology>
    </subcellularLocation>
    <subcellularLocation>
        <location evidence="9">Membrane</location>
        <topology evidence="9">Multi-pass membrane protein</topology>
    </subcellularLocation>
</comment>
<proteinExistence type="inferred from homology"/>
<keyword evidence="11" id="KW-0732">Signal</keyword>
<evidence type="ECO:0000313" key="14">
    <source>
        <dbReference type="Ensembl" id="ENSORLP00000001529.2"/>
    </source>
</evidence>
<dbReference type="Pfam" id="PF00955">
    <property type="entry name" value="HCO3_cotransp"/>
    <property type="match status" value="1"/>
</dbReference>
<feature type="domain" description="Bicarbonate transporter-like transmembrane" evidence="12">
    <location>
        <begin position="330"/>
        <end position="861"/>
    </location>
</feature>
<dbReference type="PANTHER" id="PTHR11453">
    <property type="entry name" value="ANION EXCHANGE PROTEIN"/>
    <property type="match status" value="1"/>
</dbReference>
<evidence type="ECO:0000256" key="8">
    <source>
        <dbReference type="ARBA" id="ARBA00023136"/>
    </source>
</evidence>